<keyword evidence="1" id="KW-0472">Membrane</keyword>
<protein>
    <recommendedName>
        <fullName evidence="2">DUF418 domain-containing protein</fullName>
    </recommendedName>
</protein>
<dbReference type="PANTHER" id="PTHR30590:SF2">
    <property type="entry name" value="INNER MEMBRANE PROTEIN"/>
    <property type="match status" value="1"/>
</dbReference>
<dbReference type="InterPro" id="IPR052529">
    <property type="entry name" value="Bact_Transport_Assoc"/>
</dbReference>
<evidence type="ECO:0000256" key="1">
    <source>
        <dbReference type="SAM" id="Phobius"/>
    </source>
</evidence>
<feature type="transmembrane region" description="Helical" evidence="1">
    <location>
        <begin position="310"/>
        <end position="330"/>
    </location>
</feature>
<dbReference type="Pfam" id="PF04235">
    <property type="entry name" value="DUF418"/>
    <property type="match status" value="1"/>
</dbReference>
<dbReference type="NCBIfam" id="NF008093">
    <property type="entry name" value="PRK10835.1"/>
    <property type="match status" value="1"/>
</dbReference>
<proteinExistence type="predicted"/>
<feature type="transmembrane region" description="Helical" evidence="1">
    <location>
        <begin position="190"/>
        <end position="212"/>
    </location>
</feature>
<accession>A0ABQ1G6I1</accession>
<organism evidence="3 4">
    <name type="scientific">Hafnia psychrotolerans</name>
    <dbReference type="NCBI Taxonomy" id="1477018"/>
    <lineage>
        <taxon>Bacteria</taxon>
        <taxon>Pseudomonadati</taxon>
        <taxon>Pseudomonadota</taxon>
        <taxon>Gammaproteobacteria</taxon>
        <taxon>Enterobacterales</taxon>
        <taxon>Hafniaceae</taxon>
        <taxon>Hafnia</taxon>
    </lineage>
</organism>
<feature type="transmembrane region" description="Helical" evidence="1">
    <location>
        <begin position="49"/>
        <end position="78"/>
    </location>
</feature>
<dbReference type="EMBL" id="BMFZ01000002">
    <property type="protein sequence ID" value="GGA37737.1"/>
    <property type="molecule type" value="Genomic_DNA"/>
</dbReference>
<dbReference type="RefSeq" id="WP_188471184.1">
    <property type="nucleotide sequence ID" value="NZ_BMFZ01000002.1"/>
</dbReference>
<feature type="transmembrane region" description="Helical" evidence="1">
    <location>
        <begin position="336"/>
        <end position="357"/>
    </location>
</feature>
<sequence length="385" mass="43414">MRPRIATLDFARGIAIFGILLLNISAFGLPKAAYLNPAFSGQPSHSDAWTWAILDALAQGKFLMMFAMLFGGGLYLLLPRGKHWIQSRLSLLVLCGLLHATFFWDGDILLSYGLIGLVCWRMVREGRSSQSLISTGILLYAIGVAILLMLGFISTHTPGSFWSPGPADLQYEQYWKLKGGLEAIRNRLDLLSSSLMAIAVQYGWELAGAMLLGAGLMRSGWLRGGYSLRHYRYLAALLLPLSLLIQLPAIYLQWHLGWAYRWSGFLLQAPREIGGMMQAVGYLALCYGFWPHLSRLRMAHWISQVGRMALTNYLLQTLICTLFFNILGFYQHFDRLQLLALVPLVWVINLAVTLAWLRYFPQGPVEWLWRKLTIKASGIALKEQD</sequence>
<feature type="domain" description="DUF418" evidence="2">
    <location>
        <begin position="216"/>
        <end position="374"/>
    </location>
</feature>
<comment type="caution">
    <text evidence="3">The sequence shown here is derived from an EMBL/GenBank/DDBJ whole genome shotgun (WGS) entry which is preliminary data.</text>
</comment>
<feature type="transmembrane region" description="Helical" evidence="1">
    <location>
        <begin position="273"/>
        <end position="290"/>
    </location>
</feature>
<evidence type="ECO:0000313" key="3">
    <source>
        <dbReference type="EMBL" id="GGA37737.1"/>
    </source>
</evidence>
<keyword evidence="4" id="KW-1185">Reference proteome</keyword>
<dbReference type="PANTHER" id="PTHR30590">
    <property type="entry name" value="INNER MEMBRANE PROTEIN"/>
    <property type="match status" value="1"/>
</dbReference>
<feature type="transmembrane region" description="Helical" evidence="1">
    <location>
        <begin position="12"/>
        <end position="29"/>
    </location>
</feature>
<reference evidence="4" key="1">
    <citation type="journal article" date="2019" name="Int. J. Syst. Evol. Microbiol.">
        <title>The Global Catalogue of Microorganisms (GCM) 10K type strain sequencing project: providing services to taxonomists for standard genome sequencing and annotation.</title>
        <authorList>
            <consortium name="The Broad Institute Genomics Platform"/>
            <consortium name="The Broad Institute Genome Sequencing Center for Infectious Disease"/>
            <person name="Wu L."/>
            <person name="Ma J."/>
        </authorList>
    </citation>
    <scope>NUCLEOTIDE SEQUENCE [LARGE SCALE GENOMIC DNA]</scope>
    <source>
        <strain evidence="4">CGMCC 1.12806</strain>
    </source>
</reference>
<feature type="transmembrane region" description="Helical" evidence="1">
    <location>
        <begin position="233"/>
        <end position="253"/>
    </location>
</feature>
<evidence type="ECO:0000259" key="2">
    <source>
        <dbReference type="Pfam" id="PF04235"/>
    </source>
</evidence>
<dbReference type="InterPro" id="IPR007349">
    <property type="entry name" value="DUF418"/>
</dbReference>
<dbReference type="Proteomes" id="UP000627464">
    <property type="component" value="Unassembled WGS sequence"/>
</dbReference>
<evidence type="ECO:0000313" key="4">
    <source>
        <dbReference type="Proteomes" id="UP000627464"/>
    </source>
</evidence>
<feature type="transmembrane region" description="Helical" evidence="1">
    <location>
        <begin position="135"/>
        <end position="154"/>
    </location>
</feature>
<keyword evidence="1" id="KW-1133">Transmembrane helix</keyword>
<name>A0ABQ1G6I1_9GAMM</name>
<gene>
    <name evidence="3" type="primary">yeiB</name>
    <name evidence="3" type="ORF">GCM10011328_10840</name>
</gene>
<keyword evidence="1" id="KW-0812">Transmembrane</keyword>